<dbReference type="FunFam" id="3.40.50.1000:FF:000112">
    <property type="entry name" value="CTD small phosphatase-like protein 2"/>
    <property type="match status" value="1"/>
</dbReference>
<sequence>MGEVAQGAEVYEPRTLQVWRALVNWLTFFFQIFVQIVRATPSLTQVLSYVGIRHRVAQFKPLPVQEGEIAASSTTADAAHKRADKLTHSAYFGFMALCCAYHCPELKFRFRISIGATREERFNMFAGAETVVLDLDETLVCAYETTSLPGIIHTQAAEAGLKWFELECVSSDKECDGKPKINYVTVFERPGLRQFLKELGEFADLVLFTAGLEGYARPLVDRIDVENRFRLRLYRPSTISTQYREHVKDLSSISEDLCRTVIVDNNPFSFLLQPVNGIPCIPFSAGQPHDEQLLDVILPLLKQLSQQKDVRPMLYEKFRMPEWFQKHGIPTSGWTS</sequence>
<dbReference type="SUPFAM" id="SSF56784">
    <property type="entry name" value="HAD-like"/>
    <property type="match status" value="1"/>
</dbReference>
<dbReference type="Pfam" id="PF03031">
    <property type="entry name" value="NIF"/>
    <property type="match status" value="1"/>
</dbReference>
<dbReference type="PANTHER" id="PTHR12210">
    <property type="entry name" value="DULLARD PROTEIN PHOSPHATASE"/>
    <property type="match status" value="1"/>
</dbReference>
<gene>
    <name evidence="2" type="ORF">LIER_00356</name>
</gene>
<evidence type="ECO:0000259" key="1">
    <source>
        <dbReference type="PROSITE" id="PS50969"/>
    </source>
</evidence>
<evidence type="ECO:0000313" key="2">
    <source>
        <dbReference type="EMBL" id="GAA0138653.1"/>
    </source>
</evidence>
<dbReference type="InterPro" id="IPR004274">
    <property type="entry name" value="FCP1_dom"/>
</dbReference>
<dbReference type="NCBIfam" id="TIGR02251">
    <property type="entry name" value="HIF-SF_euk"/>
    <property type="match status" value="1"/>
</dbReference>
<dbReference type="CDD" id="cd07521">
    <property type="entry name" value="HAD_FCP1-like"/>
    <property type="match status" value="1"/>
</dbReference>
<dbReference type="Gene3D" id="3.40.50.1000">
    <property type="entry name" value="HAD superfamily/HAD-like"/>
    <property type="match status" value="1"/>
</dbReference>
<keyword evidence="3" id="KW-1185">Reference proteome</keyword>
<dbReference type="InterPro" id="IPR050365">
    <property type="entry name" value="TIM50"/>
</dbReference>
<comment type="caution">
    <text evidence="2">The sequence shown here is derived from an EMBL/GenBank/DDBJ whole genome shotgun (WGS) entry which is preliminary data.</text>
</comment>
<dbReference type="AlphaFoldDB" id="A0AAV3NI73"/>
<dbReference type="SMART" id="SM00577">
    <property type="entry name" value="CPDc"/>
    <property type="match status" value="1"/>
</dbReference>
<protein>
    <submittedName>
        <fullName evidence="2">Protein phosphatase</fullName>
    </submittedName>
</protein>
<organism evidence="2 3">
    <name type="scientific">Lithospermum erythrorhizon</name>
    <name type="common">Purple gromwell</name>
    <name type="synonym">Lithospermum officinale var. erythrorhizon</name>
    <dbReference type="NCBI Taxonomy" id="34254"/>
    <lineage>
        <taxon>Eukaryota</taxon>
        <taxon>Viridiplantae</taxon>
        <taxon>Streptophyta</taxon>
        <taxon>Embryophyta</taxon>
        <taxon>Tracheophyta</taxon>
        <taxon>Spermatophyta</taxon>
        <taxon>Magnoliopsida</taxon>
        <taxon>eudicotyledons</taxon>
        <taxon>Gunneridae</taxon>
        <taxon>Pentapetalae</taxon>
        <taxon>asterids</taxon>
        <taxon>lamiids</taxon>
        <taxon>Boraginales</taxon>
        <taxon>Boraginaceae</taxon>
        <taxon>Boraginoideae</taxon>
        <taxon>Lithospermeae</taxon>
        <taxon>Lithospermum</taxon>
    </lineage>
</organism>
<dbReference type="InterPro" id="IPR023214">
    <property type="entry name" value="HAD_sf"/>
</dbReference>
<name>A0AAV3NI73_LITER</name>
<dbReference type="InterPro" id="IPR036412">
    <property type="entry name" value="HAD-like_sf"/>
</dbReference>
<feature type="domain" description="FCP1 homology" evidence="1">
    <location>
        <begin position="124"/>
        <end position="304"/>
    </location>
</feature>
<dbReference type="PROSITE" id="PS50969">
    <property type="entry name" value="FCP1"/>
    <property type="match status" value="1"/>
</dbReference>
<dbReference type="EMBL" id="BAABME010000028">
    <property type="protein sequence ID" value="GAA0138653.1"/>
    <property type="molecule type" value="Genomic_DNA"/>
</dbReference>
<dbReference type="Proteomes" id="UP001454036">
    <property type="component" value="Unassembled WGS sequence"/>
</dbReference>
<evidence type="ECO:0000313" key="3">
    <source>
        <dbReference type="Proteomes" id="UP001454036"/>
    </source>
</evidence>
<dbReference type="GO" id="GO:0016791">
    <property type="term" value="F:phosphatase activity"/>
    <property type="evidence" value="ECO:0007669"/>
    <property type="project" value="InterPro"/>
</dbReference>
<accession>A0AAV3NI73</accession>
<dbReference type="InterPro" id="IPR011948">
    <property type="entry name" value="Dullard_phosphatase"/>
</dbReference>
<proteinExistence type="predicted"/>
<reference evidence="2 3" key="1">
    <citation type="submission" date="2024-01" db="EMBL/GenBank/DDBJ databases">
        <title>The complete chloroplast genome sequence of Lithospermum erythrorhizon: insights into the phylogenetic relationship among Boraginaceae species and the maternal lineages of purple gromwells.</title>
        <authorList>
            <person name="Okada T."/>
            <person name="Watanabe K."/>
        </authorList>
    </citation>
    <scope>NUCLEOTIDE SEQUENCE [LARGE SCALE GENOMIC DNA]</scope>
</reference>